<accession>A0A6J4VJX2</accession>
<reference evidence="1" key="1">
    <citation type="submission" date="2020-02" db="EMBL/GenBank/DDBJ databases">
        <authorList>
            <person name="Meier V. D."/>
        </authorList>
    </citation>
    <scope>NUCLEOTIDE SEQUENCE</scope>
    <source>
        <strain evidence="1">AVDCRST_MAG88</strain>
    </source>
</reference>
<protein>
    <submittedName>
        <fullName evidence="1">Uncharacterized protein</fullName>
    </submittedName>
</protein>
<gene>
    <name evidence="1" type="ORF">AVDCRST_MAG88-3267</name>
</gene>
<dbReference type="EMBL" id="CADCWM010000787">
    <property type="protein sequence ID" value="CAA9580521.1"/>
    <property type="molecule type" value="Genomic_DNA"/>
</dbReference>
<proteinExistence type="predicted"/>
<evidence type="ECO:0000313" key="1">
    <source>
        <dbReference type="EMBL" id="CAA9580521.1"/>
    </source>
</evidence>
<sequence>MQARSTGATEESATDDLDVASLARLVKELDQRVRELEMEIART</sequence>
<dbReference type="AlphaFoldDB" id="A0A6J4VJX2"/>
<organism evidence="1">
    <name type="scientific">uncultured Thermomicrobiales bacterium</name>
    <dbReference type="NCBI Taxonomy" id="1645740"/>
    <lineage>
        <taxon>Bacteria</taxon>
        <taxon>Pseudomonadati</taxon>
        <taxon>Thermomicrobiota</taxon>
        <taxon>Thermomicrobia</taxon>
        <taxon>Thermomicrobiales</taxon>
        <taxon>environmental samples</taxon>
    </lineage>
</organism>
<name>A0A6J4VJX2_9BACT</name>